<dbReference type="GO" id="GO:0016874">
    <property type="term" value="F:ligase activity"/>
    <property type="evidence" value="ECO:0007669"/>
    <property type="project" value="UniProtKB-KW"/>
</dbReference>
<dbReference type="OrthoDB" id="1411897at2"/>
<keyword evidence="3" id="KW-1185">Reference proteome</keyword>
<feature type="transmembrane region" description="Helical" evidence="1">
    <location>
        <begin position="59"/>
        <end position="81"/>
    </location>
</feature>
<feature type="transmembrane region" description="Helical" evidence="1">
    <location>
        <begin position="158"/>
        <end position="189"/>
    </location>
</feature>
<keyword evidence="2" id="KW-0436">Ligase</keyword>
<dbReference type="Proteomes" id="UP000233387">
    <property type="component" value="Unassembled WGS sequence"/>
</dbReference>
<feature type="transmembrane region" description="Helical" evidence="1">
    <location>
        <begin position="316"/>
        <end position="335"/>
    </location>
</feature>
<proteinExistence type="predicted"/>
<accession>A0A2N3IGA3</accession>
<gene>
    <name evidence="2" type="ORF">Rain11_1395</name>
</gene>
<feature type="transmembrane region" description="Helical" evidence="1">
    <location>
        <begin position="87"/>
        <end position="107"/>
    </location>
</feature>
<feature type="transmembrane region" description="Helical" evidence="1">
    <location>
        <begin position="196"/>
        <end position="215"/>
    </location>
</feature>
<organism evidence="2 3">
    <name type="scientific">Raineya orbicola</name>
    <dbReference type="NCBI Taxonomy" id="2016530"/>
    <lineage>
        <taxon>Bacteria</taxon>
        <taxon>Pseudomonadati</taxon>
        <taxon>Bacteroidota</taxon>
        <taxon>Cytophagia</taxon>
        <taxon>Cytophagales</taxon>
        <taxon>Raineyaceae</taxon>
        <taxon>Raineya</taxon>
    </lineage>
</organism>
<comment type="caution">
    <text evidence="2">The sequence shown here is derived from an EMBL/GenBank/DDBJ whole genome shotgun (WGS) entry which is preliminary data.</text>
</comment>
<keyword evidence="1" id="KW-1133">Transmembrane helix</keyword>
<keyword evidence="1" id="KW-0472">Membrane</keyword>
<protein>
    <submittedName>
        <fullName evidence="2">O-antigen ligase like membrane protein</fullName>
    </submittedName>
</protein>
<feature type="transmembrane region" description="Helical" evidence="1">
    <location>
        <begin position="7"/>
        <end position="23"/>
    </location>
</feature>
<feature type="transmembrane region" description="Helical" evidence="1">
    <location>
        <begin position="119"/>
        <end position="138"/>
    </location>
</feature>
<reference evidence="2 3" key="1">
    <citation type="submission" date="2017-06" db="EMBL/GenBank/DDBJ databases">
        <title>Raineya orbicola gen. nov., sp. nov. a slightly thermophilic bacterium of the phylum Bacteroidetes and the description of Raineyaceae fam. nov.</title>
        <authorList>
            <person name="Albuquerque L."/>
            <person name="Polonia A.R.M."/>
            <person name="Barroso C."/>
            <person name="Froufe H.J.C."/>
            <person name="Lage O."/>
            <person name="Lobo-Da-Cunha A."/>
            <person name="Egas C."/>
            <person name="Da Costa M.S."/>
        </authorList>
    </citation>
    <scope>NUCLEOTIDE SEQUENCE [LARGE SCALE GENOMIC DNA]</scope>
    <source>
        <strain evidence="2 3">SPSPC-11</strain>
    </source>
</reference>
<keyword evidence="1" id="KW-0812">Transmembrane</keyword>
<sequence>MKLKRHHIIIFTIFILYGLNYTIFERIFFFNEVLALVGFILFLKNTFSARFTLKIPKSAIWKILLVFWGICLIHLLTSVLYKTNWYYYLRNSVIFYASFVFFVGFYWKDYFKIFLQKVIVWLKAIIFIPLFLRLHSVLDRFAISIFFPFFFRKLSYSTAFILLSLNFLYAFLFSSMTAAMVGCFLFVILLIRHYALIRLVLIVLIVVFWGLIAFFSPSLQLYREDSKSTNLFGNVDKVLQDNVLLRIDGNSTWRLILWYRLTVDEFPRNIWGLGFGTPLIPYKKGADTADSDYNDEHDAHVIGAHNTYVTLLARLGILYIFVLYGIYTIVFKEFYRFRAYYVAHQEYSFFIAFFTISIIGLFNLVLESPIYAGLYWFFLGTVAKSIFNRQFANESSANS</sequence>
<name>A0A2N3IGA3_9BACT</name>
<evidence type="ECO:0000313" key="3">
    <source>
        <dbReference type="Proteomes" id="UP000233387"/>
    </source>
</evidence>
<dbReference type="EMBL" id="NKXO01000019">
    <property type="protein sequence ID" value="PKQ69350.1"/>
    <property type="molecule type" value="Genomic_DNA"/>
</dbReference>
<evidence type="ECO:0000256" key="1">
    <source>
        <dbReference type="SAM" id="Phobius"/>
    </source>
</evidence>
<evidence type="ECO:0000313" key="2">
    <source>
        <dbReference type="EMBL" id="PKQ69350.1"/>
    </source>
</evidence>
<dbReference type="AlphaFoldDB" id="A0A2N3IGA3"/>
<feature type="transmembrane region" description="Helical" evidence="1">
    <location>
        <begin position="347"/>
        <end position="364"/>
    </location>
</feature>